<dbReference type="AlphaFoldDB" id="A0A857N4Z1"/>
<accession>A0A857N4Z1</accession>
<evidence type="ECO:0000256" key="2">
    <source>
        <dbReference type="ARBA" id="ARBA00022980"/>
    </source>
</evidence>
<feature type="region of interest" description="Disordered" evidence="6">
    <location>
        <begin position="1"/>
        <end position="44"/>
    </location>
</feature>
<dbReference type="InterPro" id="IPR036227">
    <property type="entry name" value="Ribosomal_uL15/eL18_sf"/>
</dbReference>
<reference evidence="9" key="1">
    <citation type="journal article" date="2020" name="Microorganisms">
        <title>Complete Genome of a Member of a New Bacterial Lineage in the Microgenomates Group Reveals an Unusual Nucleotide Composition Disparity Between Two Strands of DNA and Limited Metabolic Potential.</title>
        <authorList>
            <person name="Kadnikov V.V."/>
            <person name="Mardanov A.V."/>
            <person name="Beletsky A.V."/>
            <person name="Karnachuk O.V."/>
            <person name="Ravin N.V."/>
        </authorList>
    </citation>
    <scope>NUCLEOTIDE SEQUENCE [LARGE SCALE GENOMIC DNA]</scope>
</reference>
<dbReference type="NCBIfam" id="TIGR01071">
    <property type="entry name" value="rplO_bact"/>
    <property type="match status" value="1"/>
</dbReference>
<dbReference type="EMBL" id="CP047901">
    <property type="protein sequence ID" value="QHO63305.1"/>
    <property type="molecule type" value="Genomic_DNA"/>
</dbReference>
<evidence type="ECO:0000256" key="5">
    <source>
        <dbReference type="RuleBase" id="RU003888"/>
    </source>
</evidence>
<keyword evidence="3 4" id="KW-0687">Ribonucleoprotein</keyword>
<protein>
    <recommendedName>
        <fullName evidence="4">Large ribosomal subunit protein uL15</fullName>
    </recommendedName>
</protein>
<dbReference type="RefSeq" id="WP_161931691.1">
    <property type="nucleotide sequence ID" value="NZ_CP047901.1"/>
</dbReference>
<dbReference type="GO" id="GO:0003735">
    <property type="term" value="F:structural constituent of ribosome"/>
    <property type="evidence" value="ECO:0007669"/>
    <property type="project" value="InterPro"/>
</dbReference>
<evidence type="ECO:0000256" key="4">
    <source>
        <dbReference type="HAMAP-Rule" id="MF_01341"/>
    </source>
</evidence>
<gene>
    <name evidence="4" type="primary">rplO</name>
    <name evidence="8" type="ORF">MICH65_0324</name>
</gene>
<dbReference type="GO" id="GO:0015934">
    <property type="term" value="C:large ribosomal subunit"/>
    <property type="evidence" value="ECO:0007669"/>
    <property type="project" value="InterPro"/>
</dbReference>
<dbReference type="Gene3D" id="3.100.10.10">
    <property type="match status" value="1"/>
</dbReference>
<proteinExistence type="inferred from homology"/>
<dbReference type="KEGG" id="caqa:MICH65_0324"/>
<dbReference type="Proteomes" id="UP000463983">
    <property type="component" value="Chromosome"/>
</dbReference>
<dbReference type="GO" id="GO:0006412">
    <property type="term" value="P:translation"/>
    <property type="evidence" value="ECO:0007669"/>
    <property type="project" value="UniProtKB-UniRule"/>
</dbReference>
<organism evidence="8 9">
    <name type="scientific">Candidatus Chazhemtobacterium aquaticus</name>
    <dbReference type="NCBI Taxonomy" id="2715735"/>
    <lineage>
        <taxon>Bacteria</taxon>
        <taxon>Candidatus Chazhemtobacteraceae</taxon>
        <taxon>Candidatus Chazhemtobacterium</taxon>
    </lineage>
</organism>
<dbReference type="GO" id="GO:0019843">
    <property type="term" value="F:rRNA binding"/>
    <property type="evidence" value="ECO:0007669"/>
    <property type="project" value="UniProtKB-UniRule"/>
</dbReference>
<keyword evidence="2 4" id="KW-0689">Ribosomal protein</keyword>
<keyword evidence="9" id="KW-1185">Reference proteome</keyword>
<dbReference type="PROSITE" id="PS00475">
    <property type="entry name" value="RIBOSOMAL_L15"/>
    <property type="match status" value="1"/>
</dbReference>
<keyword evidence="4" id="KW-0699">rRNA-binding</keyword>
<comment type="subunit">
    <text evidence="4">Part of the 50S ribosomal subunit.</text>
</comment>
<name>A0A857N4Z1_9BACT</name>
<dbReference type="InterPro" id="IPR005749">
    <property type="entry name" value="Ribosomal_uL15_bac-type"/>
</dbReference>
<evidence type="ECO:0000256" key="1">
    <source>
        <dbReference type="ARBA" id="ARBA00007320"/>
    </source>
</evidence>
<dbReference type="InterPro" id="IPR030878">
    <property type="entry name" value="Ribosomal_uL15"/>
</dbReference>
<sequence>MSLLNQLPPVKSKPKRRLGRGYGSQKGGHTSSRGQKGQKSRNKLPIWFEGGQLPLIRRTPFIKGKSRFNSLKPKPVTITLDELNAFKANSTVDLKSLSTTLRLSSQQLLNQGAKILASGQIKKALIVKVPASKTAAKAIQKAGGRVE</sequence>
<dbReference type="PANTHER" id="PTHR12934">
    <property type="entry name" value="50S RIBOSOMAL PROTEIN L15"/>
    <property type="match status" value="1"/>
</dbReference>
<dbReference type="InterPro" id="IPR001196">
    <property type="entry name" value="Ribosomal_uL15_CS"/>
</dbReference>
<comment type="function">
    <text evidence="4">Binds to the 23S rRNA.</text>
</comment>
<dbReference type="InterPro" id="IPR021131">
    <property type="entry name" value="Ribosomal_uL15/eL18"/>
</dbReference>
<dbReference type="Pfam" id="PF00828">
    <property type="entry name" value="Ribosomal_L27A"/>
    <property type="match status" value="1"/>
</dbReference>
<dbReference type="HAMAP" id="MF_01341">
    <property type="entry name" value="Ribosomal_uL15"/>
    <property type="match status" value="1"/>
</dbReference>
<evidence type="ECO:0000256" key="6">
    <source>
        <dbReference type="SAM" id="MobiDB-lite"/>
    </source>
</evidence>
<comment type="similarity">
    <text evidence="1 4 5">Belongs to the universal ribosomal protein uL15 family.</text>
</comment>
<dbReference type="SUPFAM" id="SSF52080">
    <property type="entry name" value="Ribosomal proteins L15p and L18e"/>
    <property type="match status" value="1"/>
</dbReference>
<evidence type="ECO:0000256" key="3">
    <source>
        <dbReference type="ARBA" id="ARBA00023274"/>
    </source>
</evidence>
<evidence type="ECO:0000259" key="7">
    <source>
        <dbReference type="Pfam" id="PF00828"/>
    </source>
</evidence>
<evidence type="ECO:0000313" key="8">
    <source>
        <dbReference type="EMBL" id="QHO63305.1"/>
    </source>
</evidence>
<dbReference type="PANTHER" id="PTHR12934:SF11">
    <property type="entry name" value="LARGE RIBOSOMAL SUBUNIT PROTEIN UL15M"/>
    <property type="match status" value="1"/>
</dbReference>
<evidence type="ECO:0000313" key="9">
    <source>
        <dbReference type="Proteomes" id="UP000463983"/>
    </source>
</evidence>
<feature type="domain" description="Large ribosomal subunit protein uL15/eL18" evidence="7">
    <location>
        <begin position="78"/>
        <end position="147"/>
    </location>
</feature>
<keyword evidence="4" id="KW-0694">RNA-binding</keyword>